<dbReference type="OrthoDB" id="10468647at2759"/>
<keyword evidence="4" id="KW-1185">Reference proteome</keyword>
<accession>A0A2J6S6B0</accession>
<reference evidence="3 4" key="1">
    <citation type="submission" date="2016-04" db="EMBL/GenBank/DDBJ databases">
        <title>A degradative enzymes factory behind the ericoid mycorrhizal symbiosis.</title>
        <authorList>
            <consortium name="DOE Joint Genome Institute"/>
            <person name="Martino E."/>
            <person name="Morin E."/>
            <person name="Grelet G."/>
            <person name="Kuo A."/>
            <person name="Kohler A."/>
            <person name="Daghino S."/>
            <person name="Barry K."/>
            <person name="Choi C."/>
            <person name="Cichocki N."/>
            <person name="Clum A."/>
            <person name="Copeland A."/>
            <person name="Hainaut M."/>
            <person name="Haridas S."/>
            <person name="Labutti K."/>
            <person name="Lindquist E."/>
            <person name="Lipzen A."/>
            <person name="Khouja H.-R."/>
            <person name="Murat C."/>
            <person name="Ohm R."/>
            <person name="Olson A."/>
            <person name="Spatafora J."/>
            <person name="Veneault-Fourrey C."/>
            <person name="Henrissat B."/>
            <person name="Grigoriev I."/>
            <person name="Martin F."/>
            <person name="Perotto S."/>
        </authorList>
    </citation>
    <scope>NUCLEOTIDE SEQUENCE [LARGE SCALE GENOMIC DNA]</scope>
    <source>
        <strain evidence="3 4">F</strain>
    </source>
</reference>
<keyword evidence="2" id="KW-1133">Transmembrane helix</keyword>
<name>A0A2J6S6B0_HYAVF</name>
<proteinExistence type="predicted"/>
<dbReference type="EMBL" id="KZ613939">
    <property type="protein sequence ID" value="PMD46305.1"/>
    <property type="molecule type" value="Genomic_DNA"/>
</dbReference>
<dbReference type="Proteomes" id="UP000235786">
    <property type="component" value="Unassembled WGS sequence"/>
</dbReference>
<feature type="transmembrane region" description="Helical" evidence="2">
    <location>
        <begin position="66"/>
        <end position="89"/>
    </location>
</feature>
<evidence type="ECO:0000313" key="3">
    <source>
        <dbReference type="EMBL" id="PMD46305.1"/>
    </source>
</evidence>
<keyword evidence="2" id="KW-0812">Transmembrane</keyword>
<gene>
    <name evidence="3" type="ORF">L207DRAFT_577172</name>
</gene>
<feature type="region of interest" description="Disordered" evidence="1">
    <location>
        <begin position="17"/>
        <end position="37"/>
    </location>
</feature>
<keyword evidence="2" id="KW-0472">Membrane</keyword>
<sequence>MPTSDCTPPVALSSLSSTTLHTDTAHDRPHSEPPSYPSSLYGADYWIPPTIEEHPDKRRICYRPKYIFAFIGMGVITMAMVLGVVFATLRKRPTT</sequence>
<dbReference type="AlphaFoldDB" id="A0A2J6S6B0"/>
<organism evidence="3 4">
    <name type="scientific">Hyaloscypha variabilis (strain UAMH 11265 / GT02V1 / F)</name>
    <name type="common">Meliniomyces variabilis</name>
    <dbReference type="NCBI Taxonomy" id="1149755"/>
    <lineage>
        <taxon>Eukaryota</taxon>
        <taxon>Fungi</taxon>
        <taxon>Dikarya</taxon>
        <taxon>Ascomycota</taxon>
        <taxon>Pezizomycotina</taxon>
        <taxon>Leotiomycetes</taxon>
        <taxon>Helotiales</taxon>
        <taxon>Hyaloscyphaceae</taxon>
        <taxon>Hyaloscypha</taxon>
        <taxon>Hyaloscypha variabilis</taxon>
    </lineage>
</organism>
<evidence type="ECO:0000256" key="1">
    <source>
        <dbReference type="SAM" id="MobiDB-lite"/>
    </source>
</evidence>
<evidence type="ECO:0000256" key="2">
    <source>
        <dbReference type="SAM" id="Phobius"/>
    </source>
</evidence>
<protein>
    <submittedName>
        <fullName evidence="3">Uncharacterized protein</fullName>
    </submittedName>
</protein>
<evidence type="ECO:0000313" key="4">
    <source>
        <dbReference type="Proteomes" id="UP000235786"/>
    </source>
</evidence>